<accession>A0A9X0DMT3</accession>
<feature type="region of interest" description="Disordered" evidence="2">
    <location>
        <begin position="1"/>
        <end position="91"/>
    </location>
</feature>
<feature type="compositionally biased region" description="Polar residues" evidence="2">
    <location>
        <begin position="51"/>
        <end position="63"/>
    </location>
</feature>
<feature type="compositionally biased region" description="Polar residues" evidence="2">
    <location>
        <begin position="14"/>
        <end position="32"/>
    </location>
</feature>
<sequence>MEDSIEYSPAADTSGKSSATLCDNTSANGQGSHDTKSRSRMADLNLVINAPPTQSQQEEQKNSSIKRSRSPSPFSAVTDAPPPKRQMSSVPITPWITKHDTYKEVQKQLSPYGLGPYDGRVASDKWLPFSVQSKILTRVQIILEEALFEFLNTNFPHVCEENGWEEMGEAELIELAVSIMIQLDGDKDRLSSLLDGDIYDHSSETLWCLLLKISQIRHCAVHRTKKIPVITLELMVRDAVYVTSYIQDKERTEILDSICRPLEPLSFNLEARFGERLAKKAQRNLERINNKVKQLQELLREEEVRQRVANMEMENIQRQDEGIYDGELESLKKAL</sequence>
<evidence type="ECO:0000313" key="4">
    <source>
        <dbReference type="Proteomes" id="UP001152300"/>
    </source>
</evidence>
<name>A0A9X0DMT3_9HELO</name>
<dbReference type="Proteomes" id="UP001152300">
    <property type="component" value="Unassembled WGS sequence"/>
</dbReference>
<dbReference type="AlphaFoldDB" id="A0A9X0DMT3"/>
<keyword evidence="1" id="KW-0175">Coiled coil</keyword>
<keyword evidence="4" id="KW-1185">Reference proteome</keyword>
<comment type="caution">
    <text evidence="3">The sequence shown here is derived from an EMBL/GenBank/DDBJ whole genome shotgun (WGS) entry which is preliminary data.</text>
</comment>
<evidence type="ECO:0000313" key="3">
    <source>
        <dbReference type="EMBL" id="KAJ8067935.1"/>
    </source>
</evidence>
<dbReference type="EMBL" id="JAPEIS010000003">
    <property type="protein sequence ID" value="KAJ8067935.1"/>
    <property type="molecule type" value="Genomic_DNA"/>
</dbReference>
<evidence type="ECO:0000256" key="2">
    <source>
        <dbReference type="SAM" id="MobiDB-lite"/>
    </source>
</evidence>
<dbReference type="OrthoDB" id="5324651at2759"/>
<gene>
    <name evidence="3" type="ORF">OCU04_003517</name>
</gene>
<feature type="coiled-coil region" evidence="1">
    <location>
        <begin position="271"/>
        <end position="319"/>
    </location>
</feature>
<reference evidence="3" key="1">
    <citation type="submission" date="2022-11" db="EMBL/GenBank/DDBJ databases">
        <title>Genome Resource of Sclerotinia nivalis Strain SnTB1, a Plant Pathogen Isolated from American Ginseng.</title>
        <authorList>
            <person name="Fan S."/>
        </authorList>
    </citation>
    <scope>NUCLEOTIDE SEQUENCE</scope>
    <source>
        <strain evidence="3">SnTB1</strain>
    </source>
</reference>
<protein>
    <submittedName>
        <fullName evidence="3">Uncharacterized protein</fullName>
    </submittedName>
</protein>
<organism evidence="3 4">
    <name type="scientific">Sclerotinia nivalis</name>
    <dbReference type="NCBI Taxonomy" id="352851"/>
    <lineage>
        <taxon>Eukaryota</taxon>
        <taxon>Fungi</taxon>
        <taxon>Dikarya</taxon>
        <taxon>Ascomycota</taxon>
        <taxon>Pezizomycotina</taxon>
        <taxon>Leotiomycetes</taxon>
        <taxon>Helotiales</taxon>
        <taxon>Sclerotiniaceae</taxon>
        <taxon>Sclerotinia</taxon>
    </lineage>
</organism>
<evidence type="ECO:0000256" key="1">
    <source>
        <dbReference type="SAM" id="Coils"/>
    </source>
</evidence>
<proteinExistence type="predicted"/>